<keyword evidence="3" id="KW-1185">Reference proteome</keyword>
<feature type="compositionally biased region" description="Basic and acidic residues" evidence="1">
    <location>
        <begin position="1"/>
        <end position="13"/>
    </location>
</feature>
<protein>
    <recommendedName>
        <fullName evidence="4">rRNA-processing protein FYV7</fullName>
    </recommendedName>
</protein>
<comment type="caution">
    <text evidence="2">The sequence shown here is derived from an EMBL/GenBank/DDBJ whole genome shotgun (WGS) entry which is preliminary data.</text>
</comment>
<feature type="region of interest" description="Disordered" evidence="1">
    <location>
        <begin position="1"/>
        <end position="35"/>
    </location>
</feature>
<dbReference type="EMBL" id="QKRW01000007">
    <property type="protein sequence ID" value="RAL66127.1"/>
    <property type="molecule type" value="Genomic_DNA"/>
</dbReference>
<dbReference type="OrthoDB" id="2135053at2759"/>
<feature type="region of interest" description="Disordered" evidence="1">
    <location>
        <begin position="54"/>
        <end position="149"/>
    </location>
</feature>
<dbReference type="Proteomes" id="UP000249056">
    <property type="component" value="Unassembled WGS sequence"/>
</dbReference>
<feature type="compositionally biased region" description="Basic and acidic residues" evidence="1">
    <location>
        <begin position="62"/>
        <end position="74"/>
    </location>
</feature>
<reference evidence="2 3" key="1">
    <citation type="submission" date="2018-06" db="EMBL/GenBank/DDBJ databases">
        <title>Genome Sequence of the Brown Rot Fungal Pathogen Monilinia fructigena.</title>
        <authorList>
            <person name="Landi L."/>
            <person name="De Miccolis Angelini R.M."/>
            <person name="Pollastro S."/>
            <person name="Abate D."/>
            <person name="Faretra F."/>
            <person name="Romanazzi G."/>
        </authorList>
    </citation>
    <scope>NUCLEOTIDE SEQUENCE [LARGE SCALE GENOMIC DNA]</scope>
    <source>
        <strain evidence="2 3">Mfrg269</strain>
    </source>
</reference>
<sequence length="225" mass="26322">MAPTKRPREDDSTSRPTTKKPRHGFKVGPDNLPDGTWRRKVIAIKKDLIHKAKVKKSYAKLRAREPLKAERNLYAEDEEKEKEDEEEVEKGEEREETGEEAVELHPQRKAMLDEPEVDTAAKTVPRYSNNSEDSKGKKRERSEKRGAKPAYFVKELAFAEKQKAEQKARREEFERKEREKKAKIEERERFRRQMAKARSGGKNGQRKLGRESHVLLEKVKRFVGN</sequence>
<name>A0A395J0T8_9HELO</name>
<evidence type="ECO:0000313" key="2">
    <source>
        <dbReference type="EMBL" id="RAL66127.1"/>
    </source>
</evidence>
<evidence type="ECO:0008006" key="4">
    <source>
        <dbReference type="Google" id="ProtNLM"/>
    </source>
</evidence>
<feature type="compositionally biased region" description="Acidic residues" evidence="1">
    <location>
        <begin position="75"/>
        <end position="101"/>
    </location>
</feature>
<feature type="compositionally biased region" description="Basic and acidic residues" evidence="1">
    <location>
        <begin position="102"/>
        <end position="112"/>
    </location>
</feature>
<gene>
    <name evidence="2" type="ORF">DID88_005798</name>
</gene>
<organism evidence="2 3">
    <name type="scientific">Monilinia fructigena</name>
    <dbReference type="NCBI Taxonomy" id="38457"/>
    <lineage>
        <taxon>Eukaryota</taxon>
        <taxon>Fungi</taxon>
        <taxon>Dikarya</taxon>
        <taxon>Ascomycota</taxon>
        <taxon>Pezizomycotina</taxon>
        <taxon>Leotiomycetes</taxon>
        <taxon>Helotiales</taxon>
        <taxon>Sclerotiniaceae</taxon>
        <taxon>Monilinia</taxon>
    </lineage>
</organism>
<feature type="compositionally biased region" description="Basic and acidic residues" evidence="1">
    <location>
        <begin position="132"/>
        <end position="146"/>
    </location>
</feature>
<proteinExistence type="predicted"/>
<accession>A0A395J0T8</accession>
<dbReference type="AlphaFoldDB" id="A0A395J0T8"/>
<feature type="region of interest" description="Disordered" evidence="1">
    <location>
        <begin position="163"/>
        <end position="225"/>
    </location>
</feature>
<dbReference type="PANTHER" id="PTHR41805:SF1">
    <property type="entry name" value="RRNA-PROCESSING PROTEIN FYV7"/>
    <property type="match status" value="1"/>
</dbReference>
<feature type="compositionally biased region" description="Basic and acidic residues" evidence="1">
    <location>
        <begin position="163"/>
        <end position="191"/>
    </location>
</feature>
<evidence type="ECO:0000313" key="3">
    <source>
        <dbReference type="Proteomes" id="UP000249056"/>
    </source>
</evidence>
<evidence type="ECO:0000256" key="1">
    <source>
        <dbReference type="SAM" id="MobiDB-lite"/>
    </source>
</evidence>
<feature type="compositionally biased region" description="Basic and acidic residues" evidence="1">
    <location>
        <begin position="208"/>
        <end position="225"/>
    </location>
</feature>
<dbReference type="PANTHER" id="PTHR41805">
    <property type="entry name" value="EXPRESSED PROTEIN"/>
    <property type="match status" value="1"/>
</dbReference>